<evidence type="ECO:0000313" key="1">
    <source>
        <dbReference type="EMBL" id="PFJ32307.1"/>
    </source>
</evidence>
<organism evidence="1 2">
    <name type="scientific">Bacillus thuringiensis</name>
    <dbReference type="NCBI Taxonomy" id="1428"/>
    <lineage>
        <taxon>Bacteria</taxon>
        <taxon>Bacillati</taxon>
        <taxon>Bacillota</taxon>
        <taxon>Bacilli</taxon>
        <taxon>Bacillales</taxon>
        <taxon>Bacillaceae</taxon>
        <taxon>Bacillus</taxon>
        <taxon>Bacillus cereus group</taxon>
    </lineage>
</organism>
<sequence>MKTELVPVILPEHEPIVIWVQRKIQLSHFWDGHHAITTLDCKEPEQREKDDEKYVDMWNLYNSLSTEYKQNINNAILKRAYKKTTDIKEGEIITNGDVVGFACYFNWDWNKRTFRLSSSRSLKSEWYPTHKIDDFYRVVQH</sequence>
<comment type="caution">
    <text evidence="1">The sequence shown here is derived from an EMBL/GenBank/DDBJ whole genome shotgun (WGS) entry which is preliminary data.</text>
</comment>
<dbReference type="Proteomes" id="UP000224003">
    <property type="component" value="Unassembled WGS sequence"/>
</dbReference>
<proteinExistence type="predicted"/>
<accession>A0A9X6ZQN4</accession>
<gene>
    <name evidence="1" type="ORF">COJ15_28980</name>
</gene>
<reference evidence="1 2" key="1">
    <citation type="submission" date="2017-09" db="EMBL/GenBank/DDBJ databases">
        <title>Large-scale bioinformatics analysis of Bacillus genomes uncovers conserved roles of natural products in bacterial physiology.</title>
        <authorList>
            <consortium name="Agbiome Team Llc"/>
            <person name="Bleich R.M."/>
            <person name="Grubbs K.J."/>
            <person name="Santa Maria K.C."/>
            <person name="Allen S.E."/>
            <person name="Farag S."/>
            <person name="Shank E.A."/>
            <person name="Bowers A."/>
        </authorList>
    </citation>
    <scope>NUCLEOTIDE SEQUENCE [LARGE SCALE GENOMIC DNA]</scope>
    <source>
        <strain evidence="1 2">AFS085496</strain>
    </source>
</reference>
<protein>
    <submittedName>
        <fullName evidence="1">Uncharacterized protein</fullName>
    </submittedName>
</protein>
<dbReference type="RefSeq" id="WP_098517346.1">
    <property type="nucleotide sequence ID" value="NZ_NUVX01000065.1"/>
</dbReference>
<name>A0A9X6ZQN4_BACTU</name>
<evidence type="ECO:0000313" key="2">
    <source>
        <dbReference type="Proteomes" id="UP000224003"/>
    </source>
</evidence>
<dbReference type="EMBL" id="NUVX01000065">
    <property type="protein sequence ID" value="PFJ32307.1"/>
    <property type="molecule type" value="Genomic_DNA"/>
</dbReference>
<dbReference type="AlphaFoldDB" id="A0A9X6ZQN4"/>